<sequence>MIKNNINNINTVVFILFTAMYIYQYYYIIVVLLKNKNVKSKGKNIMNKFAVIVSARNESDVIEEFIHTVDLQDYPSDLIDVYVIADNCSDDTAQKARIAGAHVYERFDNKKVGKGYALDFLFKILRSKKTKYDGYFIFDADNLLSRNYISEMNKVFNRKYKIVTSYRNSKNYDSNWISAGYSLWFLRESKYLNYARMLLNNSCAVSGTGFLISSEIIDKNNGWKYHLLTEDIEFTIDSIINGEKIGYCNSACFYDEQPTSFKDSWNQRMRWSKGFYQVFFKYGYNLFKSIFKNKDFSCYDMFMTISPMMLISIVMILFNSSIFLYSLISNDFQTSKLAIGYVLSYFLNTYLMMYLLGLLTTITEWNRIQCKGYKKIFYTFTFPIFMFTYMPISICSIFKKVEWKQIKHNINKSIEDMELIA</sequence>
<dbReference type="CDD" id="cd06438">
    <property type="entry name" value="EpsO_like"/>
    <property type="match status" value="1"/>
</dbReference>
<feature type="transmembrane region" description="Helical" evidence="4">
    <location>
        <begin position="337"/>
        <end position="356"/>
    </location>
</feature>
<name>A0ABR7JTZ5_9FIRM</name>
<dbReference type="RefSeq" id="WP_153973168.1">
    <property type="nucleotide sequence ID" value="NZ_JACRWE010000022.1"/>
</dbReference>
<feature type="transmembrane region" description="Helical" evidence="4">
    <location>
        <begin position="303"/>
        <end position="325"/>
    </location>
</feature>
<proteinExistence type="inferred from homology"/>
<keyword evidence="3" id="KW-0808">Transferase</keyword>
<dbReference type="InterPro" id="IPR029044">
    <property type="entry name" value="Nucleotide-diphossugar_trans"/>
</dbReference>
<dbReference type="Gene3D" id="3.90.550.10">
    <property type="entry name" value="Spore Coat Polysaccharide Biosynthesis Protein SpsA, Chain A"/>
    <property type="match status" value="1"/>
</dbReference>
<dbReference type="Pfam" id="PF13641">
    <property type="entry name" value="Glyco_tranf_2_3"/>
    <property type="match status" value="1"/>
</dbReference>
<evidence type="ECO:0000313" key="6">
    <source>
        <dbReference type="Proteomes" id="UP000609849"/>
    </source>
</evidence>
<comment type="similarity">
    <text evidence="1">Belongs to the glycosyltransferase 2 family.</text>
</comment>
<dbReference type="SUPFAM" id="SSF53448">
    <property type="entry name" value="Nucleotide-diphospho-sugar transferases"/>
    <property type="match status" value="1"/>
</dbReference>
<dbReference type="EMBL" id="JACRWE010000022">
    <property type="protein sequence ID" value="MBC5998396.1"/>
    <property type="molecule type" value="Genomic_DNA"/>
</dbReference>
<dbReference type="Proteomes" id="UP000609849">
    <property type="component" value="Unassembled WGS sequence"/>
</dbReference>
<dbReference type="PANTHER" id="PTHR43630">
    <property type="entry name" value="POLY-BETA-1,6-N-ACETYL-D-GLUCOSAMINE SYNTHASE"/>
    <property type="match status" value="1"/>
</dbReference>
<accession>A0ABR7JTZ5</accession>
<organism evidence="5 6">
    <name type="scientific">Romboutsia faecis</name>
    <dbReference type="NCBI Taxonomy" id="2764597"/>
    <lineage>
        <taxon>Bacteria</taxon>
        <taxon>Bacillati</taxon>
        <taxon>Bacillota</taxon>
        <taxon>Clostridia</taxon>
        <taxon>Peptostreptococcales</taxon>
        <taxon>Peptostreptococcaceae</taxon>
        <taxon>Romboutsia</taxon>
    </lineage>
</organism>
<comment type="caution">
    <text evidence="5">The sequence shown here is derived from an EMBL/GenBank/DDBJ whole genome shotgun (WGS) entry which is preliminary data.</text>
</comment>
<protein>
    <submittedName>
        <fullName evidence="5">Glycosyltransferase family 2 protein</fullName>
    </submittedName>
</protein>
<reference evidence="5 6" key="1">
    <citation type="submission" date="2020-08" db="EMBL/GenBank/DDBJ databases">
        <authorList>
            <person name="Liu C."/>
            <person name="Sun Q."/>
        </authorList>
    </citation>
    <scope>NUCLEOTIDE SEQUENCE [LARGE SCALE GENOMIC DNA]</scope>
    <source>
        <strain evidence="5 6">NSJ-18</strain>
    </source>
</reference>
<evidence type="ECO:0000256" key="1">
    <source>
        <dbReference type="ARBA" id="ARBA00006739"/>
    </source>
</evidence>
<keyword evidence="6" id="KW-1185">Reference proteome</keyword>
<evidence type="ECO:0000313" key="5">
    <source>
        <dbReference type="EMBL" id="MBC5998396.1"/>
    </source>
</evidence>
<keyword evidence="4" id="KW-0812">Transmembrane</keyword>
<feature type="transmembrane region" description="Helical" evidence="4">
    <location>
        <begin position="12"/>
        <end position="33"/>
    </location>
</feature>
<keyword evidence="2" id="KW-0328">Glycosyltransferase</keyword>
<evidence type="ECO:0000256" key="2">
    <source>
        <dbReference type="ARBA" id="ARBA00022676"/>
    </source>
</evidence>
<evidence type="ECO:0000256" key="3">
    <source>
        <dbReference type="ARBA" id="ARBA00022679"/>
    </source>
</evidence>
<dbReference type="PANTHER" id="PTHR43630:SF1">
    <property type="entry name" value="POLY-BETA-1,6-N-ACETYL-D-GLUCOSAMINE SYNTHASE"/>
    <property type="match status" value="1"/>
</dbReference>
<feature type="transmembrane region" description="Helical" evidence="4">
    <location>
        <begin position="376"/>
        <end position="398"/>
    </location>
</feature>
<keyword evidence="4" id="KW-1133">Transmembrane helix</keyword>
<gene>
    <name evidence="5" type="ORF">H8923_16870</name>
</gene>
<evidence type="ECO:0000256" key="4">
    <source>
        <dbReference type="SAM" id="Phobius"/>
    </source>
</evidence>
<keyword evidence="4" id="KW-0472">Membrane</keyword>